<feature type="transmembrane region" description="Helical" evidence="9">
    <location>
        <begin position="800"/>
        <end position="821"/>
    </location>
</feature>
<keyword evidence="6 9" id="KW-0472">Membrane</keyword>
<dbReference type="InterPro" id="IPR046806">
    <property type="entry name" value="MrpA_C/MbhE"/>
</dbReference>
<feature type="transmembrane region" description="Helical" evidence="9">
    <location>
        <begin position="745"/>
        <end position="764"/>
    </location>
</feature>
<dbReference type="PANTHER" id="PTHR43373:SF1">
    <property type="entry name" value="NA(+)_H(+) ANTIPORTER SUBUNIT A"/>
    <property type="match status" value="1"/>
</dbReference>
<evidence type="ECO:0000256" key="1">
    <source>
        <dbReference type="ARBA" id="ARBA00004651"/>
    </source>
</evidence>
<dbReference type="RefSeq" id="WP_105184813.1">
    <property type="nucleotide sequence ID" value="NZ_BAAAGO010000042.1"/>
</dbReference>
<dbReference type="Pfam" id="PF13244">
    <property type="entry name" value="MbhD"/>
    <property type="match status" value="1"/>
</dbReference>
<evidence type="ECO:0000256" key="8">
    <source>
        <dbReference type="SAM" id="MobiDB-lite"/>
    </source>
</evidence>
<feature type="transmembrane region" description="Helical" evidence="9">
    <location>
        <begin position="264"/>
        <end position="285"/>
    </location>
</feature>
<dbReference type="PRINTS" id="PR01434">
    <property type="entry name" value="NADHDHGNASE5"/>
</dbReference>
<protein>
    <submittedName>
        <fullName evidence="14">Na+/H+ antiporter subunit A</fullName>
    </submittedName>
</protein>
<keyword evidence="5 9" id="KW-1133">Transmembrane helix</keyword>
<dbReference type="AlphaFoldDB" id="A0A2N9JDS5"/>
<feature type="transmembrane region" description="Helical" evidence="9">
    <location>
        <begin position="827"/>
        <end position="844"/>
    </location>
</feature>
<proteinExistence type="predicted"/>
<feature type="domain" description="Na+/H+ antiporter MnhB subunit-related protein" evidence="11">
    <location>
        <begin position="801"/>
        <end position="937"/>
    </location>
</feature>
<keyword evidence="2" id="KW-0813">Transport</keyword>
<keyword evidence="3" id="KW-1003">Cell membrane</keyword>
<dbReference type="PANTHER" id="PTHR43373">
    <property type="entry name" value="NA(+)/H(+) ANTIPORTER SUBUNIT"/>
    <property type="match status" value="1"/>
</dbReference>
<name>A0A2N9JDS5_9ACTN</name>
<feature type="domain" description="MrpA C-terminal/MbhD" evidence="12">
    <location>
        <begin position="608"/>
        <end position="673"/>
    </location>
</feature>
<accession>A0A2N9JDS5</accession>
<dbReference type="InterPro" id="IPR050616">
    <property type="entry name" value="CPA3_Na-H_Antiporter_A"/>
</dbReference>
<feature type="transmembrane region" description="Helical" evidence="9">
    <location>
        <begin position="600"/>
        <end position="619"/>
    </location>
</feature>
<dbReference type="InterPro" id="IPR007182">
    <property type="entry name" value="MnhB"/>
</dbReference>
<evidence type="ECO:0000256" key="7">
    <source>
        <dbReference type="RuleBase" id="RU000320"/>
    </source>
</evidence>
<dbReference type="Pfam" id="PF04039">
    <property type="entry name" value="MnhB"/>
    <property type="match status" value="1"/>
</dbReference>
<feature type="transmembrane region" description="Helical" evidence="9">
    <location>
        <begin position="455"/>
        <end position="476"/>
    </location>
</feature>
<keyword evidence="4 7" id="KW-0812">Transmembrane</keyword>
<dbReference type="Proteomes" id="UP000238164">
    <property type="component" value="Chromosome 1"/>
</dbReference>
<evidence type="ECO:0000256" key="4">
    <source>
        <dbReference type="ARBA" id="ARBA00022692"/>
    </source>
</evidence>
<feature type="transmembrane region" description="Helical" evidence="9">
    <location>
        <begin position="317"/>
        <end position="341"/>
    </location>
</feature>
<feature type="transmembrane region" description="Helical" evidence="9">
    <location>
        <begin position="362"/>
        <end position="385"/>
    </location>
</feature>
<evidence type="ECO:0000256" key="3">
    <source>
        <dbReference type="ARBA" id="ARBA00022475"/>
    </source>
</evidence>
<evidence type="ECO:0000256" key="2">
    <source>
        <dbReference type="ARBA" id="ARBA00022448"/>
    </source>
</evidence>
<feature type="domain" description="MrpA C-terminal/MbhE" evidence="13">
    <location>
        <begin position="687"/>
        <end position="762"/>
    </location>
</feature>
<comment type="subcellular location">
    <subcellularLocation>
        <location evidence="1">Cell membrane</location>
        <topology evidence="1">Multi-pass membrane protein</topology>
    </subcellularLocation>
    <subcellularLocation>
        <location evidence="7">Membrane</location>
        <topology evidence="7">Multi-pass membrane protein</topology>
    </subcellularLocation>
</comment>
<dbReference type="NCBIfam" id="NF009284">
    <property type="entry name" value="PRK12644.1"/>
    <property type="match status" value="1"/>
</dbReference>
<dbReference type="KEGG" id="mgg:MPLG2_0589"/>
<feature type="transmembrane region" description="Helical" evidence="9">
    <location>
        <begin position="916"/>
        <end position="937"/>
    </location>
</feature>
<feature type="transmembrane region" description="Helical" evidence="9">
    <location>
        <begin position="107"/>
        <end position="124"/>
    </location>
</feature>
<evidence type="ECO:0000259" key="13">
    <source>
        <dbReference type="Pfam" id="PF20501"/>
    </source>
</evidence>
<sequence length="987" mass="103498">MVSAIIVAHLAVAMCAPMLSSRLGARGYLVMAAAPTVAFGWLLTLAPSMTAGGTYTESFTWIARLGVGIDYRIGMLQWLLALIVSGVGALVLIYCRWYFAEAPNQRPMGLLTAFAAAMLGLVTVDNLVVLYLFWELTTVFSYLLIGYDPTRRANRSAALTALIVTTTGGLAMLVGIVTLGVLSGTLSLSAILDAPPNGPLATTAALLMLVGALSKSALVPFHFWLPGAMAAPTPISAYLHAAAMVKAGVYLVAALAPAFATVPFWRPAVGVLGAATMIVGGWRALRQNDLKLLLAYGTVSQLGFLVLLSGFGTRAAALAGVAMLTAHALFKSTLFLVVGVVDHSAGTRDLTRLTGLARAMPLVAVIGGIGAASMAGLPPTLGFIAKESALEALTYLVEYHGDGTGLTPALAVCLLAAVVLGSMLTVAYSLRWWWGAFADKRDVTAPEVHRPSMGFVAAPTLLAAASLAGGFVGPPLTTLFETYATTVPGGHESHGLALWHGLTVPLGLSLLAIGLGAVLFWQRDAIASAQATFPVVKGSDELYNETMRRLDVLAVEVTARTQRGSLASYTAIVLAVVVLLAGGALLWTVHWPASVRAYDYLPQMLVGALIVVAGVLAATSRGRVRALLLVGVTGYGTAVLFLMHGGPDLALTQVLVETVALIVFVMVLRRLPKYFTTRPLGSMRWWRIVLALCVGLTVTLLALVAAGARVAQPVSVDYYEAAYSFGYGKNIVNVTLVDTRAWDTIGEIAVLVVAATGVASLIFLRSRVQRVRGREGDPAFGARGMWLRASGALDPGSRSLIFEVVTRILFTVMMLVSVYLLLAGHNAPGGGFAGGMVAGIALMLRYLAAGRRELDEAAPFDAGRLLGLGLALSVLAAVTPALLGGKIFQSYDITLVIPGWEYLQTPFGTWTLFGEMHLVSSTIFDVGVYLIVIGVVLDLTRSLGAGIDIQSEQDQAPVPQPESTRARPAADVSPTGSPTGPVGRAVP</sequence>
<evidence type="ECO:0000259" key="10">
    <source>
        <dbReference type="Pfam" id="PF00361"/>
    </source>
</evidence>
<feature type="transmembrane region" description="Helical" evidence="9">
    <location>
        <begin position="649"/>
        <end position="668"/>
    </location>
</feature>
<feature type="transmembrane region" description="Helical" evidence="9">
    <location>
        <begin position="626"/>
        <end position="643"/>
    </location>
</feature>
<evidence type="ECO:0000313" key="14">
    <source>
        <dbReference type="EMBL" id="SPD85625.1"/>
    </source>
</evidence>
<feature type="transmembrane region" description="Helical" evidence="9">
    <location>
        <begin position="566"/>
        <end position="588"/>
    </location>
</feature>
<evidence type="ECO:0000313" key="15">
    <source>
        <dbReference type="Proteomes" id="UP000238164"/>
    </source>
</evidence>
<feature type="transmembrane region" description="Helical" evidence="9">
    <location>
        <begin position="75"/>
        <end position="95"/>
    </location>
</feature>
<feature type="region of interest" description="Disordered" evidence="8">
    <location>
        <begin position="950"/>
        <end position="987"/>
    </location>
</feature>
<feature type="transmembrane region" description="Helical" evidence="9">
    <location>
        <begin position="130"/>
        <end position="147"/>
    </location>
</feature>
<dbReference type="InterPro" id="IPR025383">
    <property type="entry name" value="MrpA_C/MbhD"/>
</dbReference>
<dbReference type="Pfam" id="PF20501">
    <property type="entry name" value="MbhE"/>
    <property type="match status" value="1"/>
</dbReference>
<feature type="transmembrane region" description="Helical" evidence="9">
    <location>
        <begin position="496"/>
        <end position="521"/>
    </location>
</feature>
<dbReference type="EMBL" id="LT985188">
    <property type="protein sequence ID" value="SPD85625.1"/>
    <property type="molecule type" value="Genomic_DNA"/>
</dbReference>
<keyword evidence="15" id="KW-1185">Reference proteome</keyword>
<feature type="transmembrane region" description="Helical" evidence="9">
    <location>
        <begin position="204"/>
        <end position="225"/>
    </location>
</feature>
<feature type="transmembrane region" description="Helical" evidence="9">
    <location>
        <begin position="405"/>
        <end position="434"/>
    </location>
</feature>
<gene>
    <name evidence="14" type="ORF">MPLG2_0589</name>
</gene>
<dbReference type="GO" id="GO:0005886">
    <property type="term" value="C:plasma membrane"/>
    <property type="evidence" value="ECO:0007669"/>
    <property type="project" value="UniProtKB-SubCell"/>
</dbReference>
<evidence type="ECO:0000256" key="6">
    <source>
        <dbReference type="ARBA" id="ARBA00023136"/>
    </source>
</evidence>
<dbReference type="InterPro" id="IPR001750">
    <property type="entry name" value="ND/Mrp_TM"/>
</dbReference>
<reference evidence="14 15" key="1">
    <citation type="submission" date="2018-02" db="EMBL/GenBank/DDBJ databases">
        <authorList>
            <person name="Cohen D.B."/>
            <person name="Kent A.D."/>
        </authorList>
    </citation>
    <scope>NUCLEOTIDE SEQUENCE [LARGE SCALE GENOMIC DNA]</scope>
    <source>
        <strain evidence="14">1</strain>
    </source>
</reference>
<evidence type="ECO:0000259" key="12">
    <source>
        <dbReference type="Pfam" id="PF13244"/>
    </source>
</evidence>
<feature type="transmembrane region" description="Helical" evidence="9">
    <location>
        <begin position="865"/>
        <end position="883"/>
    </location>
</feature>
<feature type="transmembrane region" description="Helical" evidence="9">
    <location>
        <begin position="159"/>
        <end position="192"/>
    </location>
</feature>
<organism evidence="14 15">
    <name type="scientific">Micropruina glycogenica</name>
    <dbReference type="NCBI Taxonomy" id="75385"/>
    <lineage>
        <taxon>Bacteria</taxon>
        <taxon>Bacillati</taxon>
        <taxon>Actinomycetota</taxon>
        <taxon>Actinomycetes</taxon>
        <taxon>Propionibacteriales</taxon>
        <taxon>Nocardioidaceae</taxon>
        <taxon>Micropruina</taxon>
    </lineage>
</organism>
<evidence type="ECO:0000256" key="5">
    <source>
        <dbReference type="ARBA" id="ARBA00022989"/>
    </source>
</evidence>
<evidence type="ECO:0000256" key="9">
    <source>
        <dbReference type="SAM" id="Phobius"/>
    </source>
</evidence>
<evidence type="ECO:0000259" key="11">
    <source>
        <dbReference type="Pfam" id="PF04039"/>
    </source>
</evidence>
<dbReference type="Pfam" id="PF00361">
    <property type="entry name" value="Proton_antipo_M"/>
    <property type="match status" value="1"/>
</dbReference>
<feature type="transmembrane region" description="Helical" evidence="9">
    <location>
        <begin position="688"/>
        <end position="708"/>
    </location>
</feature>
<feature type="domain" description="NADH:quinone oxidoreductase/Mrp antiporter transmembrane" evidence="10">
    <location>
        <begin position="125"/>
        <end position="394"/>
    </location>
</feature>
<dbReference type="OrthoDB" id="9811798at2"/>
<feature type="transmembrane region" description="Helical" evidence="9">
    <location>
        <begin position="237"/>
        <end position="258"/>
    </location>
</feature>
<feature type="transmembrane region" description="Helical" evidence="9">
    <location>
        <begin position="292"/>
        <end position="311"/>
    </location>
</feature>